<sequence length="146" mass="16100">MTETPRQQESIPMRIVINLLVAVILVIPIVLVGAGGWLLWQRQTGERVEAEVLGCDFDIGYKRSTQHCTARWTVDGVDYTGPIQGSGDQEVGETVEATLRDGELYSRSLTLPLILIGLGLPFCAFPVLWVRSKLRRTPETPPTPVG</sequence>
<evidence type="ECO:0000256" key="1">
    <source>
        <dbReference type="SAM" id="Phobius"/>
    </source>
</evidence>
<reference evidence="2 3" key="1">
    <citation type="submission" date="2020-07" db="EMBL/GenBank/DDBJ databases">
        <title>Sequencing the genomes of 1000 actinobacteria strains.</title>
        <authorList>
            <person name="Klenk H.-P."/>
        </authorList>
    </citation>
    <scope>NUCLEOTIDE SEQUENCE [LARGE SCALE GENOMIC DNA]</scope>
    <source>
        <strain evidence="2 3">DSM 103833</strain>
    </source>
</reference>
<proteinExistence type="predicted"/>
<feature type="transmembrane region" description="Helical" evidence="1">
    <location>
        <begin position="109"/>
        <end position="130"/>
    </location>
</feature>
<keyword evidence="1" id="KW-1133">Transmembrane helix</keyword>
<dbReference type="RefSeq" id="WP_179666636.1">
    <property type="nucleotide sequence ID" value="NZ_JACCFP010000001.1"/>
</dbReference>
<organism evidence="2 3">
    <name type="scientific">Nocardioides thalensis</name>
    <dbReference type="NCBI Taxonomy" id="1914755"/>
    <lineage>
        <taxon>Bacteria</taxon>
        <taxon>Bacillati</taxon>
        <taxon>Actinomycetota</taxon>
        <taxon>Actinomycetes</taxon>
        <taxon>Propionibacteriales</taxon>
        <taxon>Nocardioidaceae</taxon>
        <taxon>Nocardioides</taxon>
    </lineage>
</organism>
<protein>
    <recommendedName>
        <fullName evidence="4">DUF3592 domain-containing protein</fullName>
    </recommendedName>
</protein>
<feature type="transmembrane region" description="Helical" evidence="1">
    <location>
        <begin position="15"/>
        <end position="40"/>
    </location>
</feature>
<keyword evidence="1" id="KW-0472">Membrane</keyword>
<evidence type="ECO:0000313" key="3">
    <source>
        <dbReference type="Proteomes" id="UP000530424"/>
    </source>
</evidence>
<gene>
    <name evidence="2" type="ORF">HNR19_000682</name>
</gene>
<keyword evidence="1" id="KW-0812">Transmembrane</keyword>
<evidence type="ECO:0000313" key="2">
    <source>
        <dbReference type="EMBL" id="NYI99983.1"/>
    </source>
</evidence>
<evidence type="ECO:0008006" key="4">
    <source>
        <dbReference type="Google" id="ProtNLM"/>
    </source>
</evidence>
<comment type="caution">
    <text evidence="2">The sequence shown here is derived from an EMBL/GenBank/DDBJ whole genome shotgun (WGS) entry which is preliminary data.</text>
</comment>
<keyword evidence="3" id="KW-1185">Reference proteome</keyword>
<accession>A0A853BY52</accession>
<dbReference type="AlphaFoldDB" id="A0A853BY52"/>
<name>A0A853BY52_9ACTN</name>
<dbReference type="EMBL" id="JACCFP010000001">
    <property type="protein sequence ID" value="NYI99983.1"/>
    <property type="molecule type" value="Genomic_DNA"/>
</dbReference>
<dbReference type="Proteomes" id="UP000530424">
    <property type="component" value="Unassembled WGS sequence"/>
</dbReference>